<name>A0A6I8V3U4_DROPS</name>
<feature type="signal peptide" evidence="1">
    <location>
        <begin position="1"/>
        <end position="22"/>
    </location>
</feature>
<reference evidence="3" key="2">
    <citation type="submission" date="2025-08" db="UniProtKB">
        <authorList>
            <consortium name="RefSeq"/>
        </authorList>
    </citation>
    <scope>IDENTIFICATION</scope>
    <source>
        <strain evidence="3">MV-25-SWS-2005</strain>
        <tissue evidence="3">Whole body</tissue>
    </source>
</reference>
<feature type="chain" id="PRO_5026204506" evidence="1">
    <location>
        <begin position="23"/>
        <end position="80"/>
    </location>
</feature>
<dbReference type="RefSeq" id="XP_002138254.1">
    <property type="nucleotide sequence ID" value="XM_002138218.3"/>
</dbReference>
<protein>
    <submittedName>
        <fullName evidence="3">Uncharacterized protein</fullName>
    </submittedName>
</protein>
<evidence type="ECO:0000313" key="2">
    <source>
        <dbReference type="Proteomes" id="UP000001819"/>
    </source>
</evidence>
<dbReference type="OMA" id="RQRFYCL"/>
<evidence type="ECO:0000256" key="1">
    <source>
        <dbReference type="SAM" id="SignalP"/>
    </source>
</evidence>
<accession>A0A6I8V3U4</accession>
<organism evidence="2 3">
    <name type="scientific">Drosophila pseudoobscura pseudoobscura</name>
    <name type="common">Fruit fly</name>
    <dbReference type="NCBI Taxonomy" id="46245"/>
    <lineage>
        <taxon>Eukaryota</taxon>
        <taxon>Metazoa</taxon>
        <taxon>Ecdysozoa</taxon>
        <taxon>Arthropoda</taxon>
        <taxon>Hexapoda</taxon>
        <taxon>Insecta</taxon>
        <taxon>Pterygota</taxon>
        <taxon>Neoptera</taxon>
        <taxon>Endopterygota</taxon>
        <taxon>Diptera</taxon>
        <taxon>Brachycera</taxon>
        <taxon>Muscomorpha</taxon>
        <taxon>Ephydroidea</taxon>
        <taxon>Drosophilidae</taxon>
        <taxon>Drosophila</taxon>
        <taxon>Sophophora</taxon>
    </lineage>
</organism>
<proteinExistence type="predicted"/>
<dbReference type="GeneID" id="6898183"/>
<dbReference type="Proteomes" id="UP000001819">
    <property type="component" value="Chromosome 3"/>
</dbReference>
<dbReference type="InParanoid" id="A0A6I8V3U4"/>
<keyword evidence="2" id="KW-1185">Reference proteome</keyword>
<keyword evidence="1" id="KW-0732">Signal</keyword>
<dbReference type="AlphaFoldDB" id="A0A6I8V3U4"/>
<sequence>MKVFALLVCSLLVLSLSSPIEGRLFLTNRSGIFCVWSAKKLCSKTTPVCVVVQATATATCKYYPNECQYSIDKCLGKTGN</sequence>
<dbReference type="KEGG" id="dpo:6898183"/>
<gene>
    <name evidence="3" type="primary">LOC6898183</name>
</gene>
<evidence type="ECO:0000313" key="3">
    <source>
        <dbReference type="RefSeq" id="XP_002138254.1"/>
    </source>
</evidence>
<reference evidence="2" key="1">
    <citation type="submission" date="2024-06" db="UniProtKB">
        <authorList>
            <consortium name="RefSeq"/>
        </authorList>
    </citation>
    <scope>NUCLEOTIDE SEQUENCE [LARGE SCALE GENOMIC DNA]</scope>
    <source>
        <strain evidence="2">MV2-25</strain>
    </source>
</reference>